<evidence type="ECO:0000313" key="5">
    <source>
        <dbReference type="Proteomes" id="UP000887566"/>
    </source>
</evidence>
<dbReference type="GO" id="GO:0005886">
    <property type="term" value="C:plasma membrane"/>
    <property type="evidence" value="ECO:0007669"/>
    <property type="project" value="TreeGrafter"/>
</dbReference>
<dbReference type="Pfam" id="PF15043">
    <property type="entry name" value="CNRIP1"/>
    <property type="match status" value="1"/>
</dbReference>
<dbReference type="AlphaFoldDB" id="A0A914W6H1"/>
<sequence>MATAGTSFQLELSIKNSETDDPIAFKVDGERFQGSTRTLKFCSNAKYKIVMVVKPPTEFYHMHIAGSDLPLHALNHTSGEYRTEWNTTGIDPTKQTTRQDISLTLQGPCGTLKKTLQSKFYNKDDSHADWGHKLESLVWSCAVDGHGTITVVNEEYK</sequence>
<evidence type="ECO:0000256" key="4">
    <source>
        <dbReference type="ARBA" id="ARBA00026030"/>
    </source>
</evidence>
<evidence type="ECO:0000256" key="3">
    <source>
        <dbReference type="ARBA" id="ARBA00015651"/>
    </source>
</evidence>
<evidence type="ECO:0000256" key="2">
    <source>
        <dbReference type="ARBA" id="ARBA00007288"/>
    </source>
</evidence>
<proteinExistence type="inferred from homology"/>
<comment type="subunit">
    <text evidence="4">Interacts with the cannabinoid receptor CNR1 (via C-terminus). Does not interact with cannabinoid receptor CNR2.</text>
</comment>
<dbReference type="PANTHER" id="PTHR31952:SF1">
    <property type="entry name" value="CB1 CANNABINOID RECEPTOR-INTERACTING PROTEIN 1"/>
    <property type="match status" value="1"/>
</dbReference>
<keyword evidence="5" id="KW-1185">Reference proteome</keyword>
<comment type="function">
    <text evidence="1">Suppresses cannabinoid receptor CNR1-mediated tonic inhibition of voltage-gated calcium channels.</text>
</comment>
<accession>A0A914W6H1</accession>
<reference evidence="6" key="1">
    <citation type="submission" date="2022-11" db="UniProtKB">
        <authorList>
            <consortium name="WormBaseParasite"/>
        </authorList>
    </citation>
    <scope>IDENTIFICATION</scope>
</reference>
<comment type="similarity">
    <text evidence="2">Belongs to the CNRIP family.</text>
</comment>
<dbReference type="WBParaSite" id="PSAMB.scaffold3258size19035.g20912.t1">
    <property type="protein sequence ID" value="PSAMB.scaffold3258size19035.g20912.t1"/>
    <property type="gene ID" value="PSAMB.scaffold3258size19035.g20912"/>
</dbReference>
<organism evidence="5 6">
    <name type="scientific">Plectus sambesii</name>
    <dbReference type="NCBI Taxonomy" id="2011161"/>
    <lineage>
        <taxon>Eukaryota</taxon>
        <taxon>Metazoa</taxon>
        <taxon>Ecdysozoa</taxon>
        <taxon>Nematoda</taxon>
        <taxon>Chromadorea</taxon>
        <taxon>Plectida</taxon>
        <taxon>Plectina</taxon>
        <taxon>Plectoidea</taxon>
        <taxon>Plectidae</taxon>
        <taxon>Plectus</taxon>
    </lineage>
</organism>
<dbReference type="InterPro" id="IPR029204">
    <property type="entry name" value="CNRIP1"/>
</dbReference>
<protein>
    <recommendedName>
        <fullName evidence="3">CB1 cannabinoid receptor-interacting protein 1</fullName>
    </recommendedName>
</protein>
<evidence type="ECO:0000313" key="6">
    <source>
        <dbReference type="WBParaSite" id="PSAMB.scaffold3258size19035.g20912.t1"/>
    </source>
</evidence>
<dbReference type="PANTHER" id="PTHR31952">
    <property type="entry name" value="CB1 CANNABINOID RECEPTOR-INTERACTING PROTEIN 1"/>
    <property type="match status" value="1"/>
</dbReference>
<name>A0A914W6H1_9BILA</name>
<dbReference type="Proteomes" id="UP000887566">
    <property type="component" value="Unplaced"/>
</dbReference>
<evidence type="ECO:0000256" key="1">
    <source>
        <dbReference type="ARBA" id="ARBA00003884"/>
    </source>
</evidence>
<dbReference type="GO" id="GO:0031718">
    <property type="term" value="F:type 1 cannabinoid receptor binding"/>
    <property type="evidence" value="ECO:0007669"/>
    <property type="project" value="TreeGrafter"/>
</dbReference>